<comment type="caution">
    <text evidence="2">The sequence shown here is derived from an EMBL/GenBank/DDBJ whole genome shotgun (WGS) entry which is preliminary data.</text>
</comment>
<evidence type="ECO:0008006" key="5">
    <source>
        <dbReference type="Google" id="ProtNLM"/>
    </source>
</evidence>
<evidence type="ECO:0000313" key="1">
    <source>
        <dbReference type="EMBL" id="KXT67642.1"/>
    </source>
</evidence>
<name>A0A139R3F5_9STRE</name>
<dbReference type="EMBL" id="LQXV01000149">
    <property type="protein sequence ID" value="KXU09390.1"/>
    <property type="molecule type" value="Genomic_DNA"/>
</dbReference>
<dbReference type="EMBL" id="LQOF01000288">
    <property type="protein sequence ID" value="KXT67642.1"/>
    <property type="molecule type" value="Genomic_DNA"/>
</dbReference>
<dbReference type="InterPro" id="IPR059211">
    <property type="entry name" value="BOW99_gp33-like"/>
</dbReference>
<dbReference type="NCBIfam" id="NF047423">
    <property type="entry name" value="BOW99_gp33_fam"/>
    <property type="match status" value="1"/>
</dbReference>
<dbReference type="Proteomes" id="UP000071927">
    <property type="component" value="Unassembled WGS sequence"/>
</dbReference>
<evidence type="ECO:0000313" key="2">
    <source>
        <dbReference type="EMBL" id="KXU09390.1"/>
    </source>
</evidence>
<gene>
    <name evidence="1" type="ORF">SGADD02_01278</name>
    <name evidence="2" type="ORF">SGADD03_00795</name>
</gene>
<evidence type="ECO:0000313" key="4">
    <source>
        <dbReference type="Proteomes" id="UP000071927"/>
    </source>
</evidence>
<reference evidence="3 4" key="1">
    <citation type="submission" date="2016-01" db="EMBL/GenBank/DDBJ databases">
        <title>Highly variable Streptococcus oralis are common among viridans streptococci isolated from primates.</title>
        <authorList>
            <person name="Denapaite D."/>
            <person name="Rieger M."/>
            <person name="Koendgen S."/>
            <person name="Brueckner R."/>
            <person name="Ochigava I."/>
            <person name="Kappeler P."/>
            <person name="Maetz-Rensing K."/>
            <person name="Leendertz F."/>
            <person name="Hakenbeck R."/>
        </authorList>
    </citation>
    <scope>NUCLEOTIDE SEQUENCE [LARGE SCALE GENOMIC DNA]</scope>
    <source>
        <strain evidence="1 3">DD02</strain>
        <strain evidence="2 4">DD03</strain>
    </source>
</reference>
<evidence type="ECO:0000313" key="3">
    <source>
        <dbReference type="Proteomes" id="UP000070198"/>
    </source>
</evidence>
<dbReference type="RefSeq" id="WP_196756564.1">
    <property type="nucleotide sequence ID" value="NZ_KQ970571.1"/>
</dbReference>
<dbReference type="Proteomes" id="UP000070198">
    <property type="component" value="Unassembled WGS sequence"/>
</dbReference>
<dbReference type="AlphaFoldDB" id="A0A139R3F5"/>
<protein>
    <recommendedName>
        <fullName evidence="5">Phage protein</fullName>
    </recommendedName>
</protein>
<dbReference type="PATRIC" id="fig|315405.11.peg.1523"/>
<accession>A0A139R3F5</accession>
<sequence>MVKEHYTVVNVMKNGEELDDLTGYIVPEDNPIYDFFIKINEEAREQTA</sequence>
<proteinExistence type="predicted"/>
<organism evidence="2 4">
    <name type="scientific">Streptococcus gallolyticus</name>
    <dbReference type="NCBI Taxonomy" id="315405"/>
    <lineage>
        <taxon>Bacteria</taxon>
        <taxon>Bacillati</taxon>
        <taxon>Bacillota</taxon>
        <taxon>Bacilli</taxon>
        <taxon>Lactobacillales</taxon>
        <taxon>Streptococcaceae</taxon>
        <taxon>Streptococcus</taxon>
    </lineage>
</organism>